<dbReference type="GO" id="GO:0005886">
    <property type="term" value="C:plasma membrane"/>
    <property type="evidence" value="ECO:0007669"/>
    <property type="project" value="UniProtKB-SubCell"/>
</dbReference>
<dbReference type="InterPro" id="IPR001463">
    <property type="entry name" value="Na/Ala_symport"/>
</dbReference>
<protein>
    <submittedName>
        <fullName evidence="9">Uncharacterized protein</fullName>
    </submittedName>
</protein>
<evidence type="ECO:0000256" key="2">
    <source>
        <dbReference type="ARBA" id="ARBA00009261"/>
    </source>
</evidence>
<accession>A0A399D099</accession>
<comment type="similarity">
    <text evidence="2">Belongs to the alanine or glycine:cation symporter (AGCS) (TC 2.A.25) family.</text>
</comment>
<comment type="caution">
    <text evidence="9">The sequence shown here is derived from an EMBL/GenBank/DDBJ whole genome shotgun (WGS) entry which is preliminary data.</text>
</comment>
<keyword evidence="6 8" id="KW-1133">Transmembrane helix</keyword>
<evidence type="ECO:0000313" key="9">
    <source>
        <dbReference type="EMBL" id="RIH64162.1"/>
    </source>
</evidence>
<feature type="transmembrane region" description="Helical" evidence="8">
    <location>
        <begin position="20"/>
        <end position="43"/>
    </location>
</feature>
<dbReference type="GO" id="GO:0005283">
    <property type="term" value="F:amino acid:sodium symporter activity"/>
    <property type="evidence" value="ECO:0007669"/>
    <property type="project" value="InterPro"/>
</dbReference>
<comment type="subcellular location">
    <subcellularLocation>
        <location evidence="1">Cell membrane</location>
        <topology evidence="1">Multi-pass membrane protein</topology>
    </subcellularLocation>
</comment>
<organism evidence="9 10">
    <name type="scientific">Mariniphaga sediminis</name>
    <dbReference type="NCBI Taxonomy" id="1628158"/>
    <lineage>
        <taxon>Bacteria</taxon>
        <taxon>Pseudomonadati</taxon>
        <taxon>Bacteroidota</taxon>
        <taxon>Bacteroidia</taxon>
        <taxon>Marinilabiliales</taxon>
        <taxon>Prolixibacteraceae</taxon>
        <taxon>Mariniphaga</taxon>
    </lineage>
</organism>
<keyword evidence="7 8" id="KW-0472">Membrane</keyword>
<keyword evidence="3" id="KW-0813">Transport</keyword>
<evidence type="ECO:0000256" key="7">
    <source>
        <dbReference type="ARBA" id="ARBA00023136"/>
    </source>
</evidence>
<keyword evidence="10" id="KW-1185">Reference proteome</keyword>
<keyword evidence="5 8" id="KW-0812">Transmembrane</keyword>
<dbReference type="Pfam" id="PF01235">
    <property type="entry name" value="Na_Ala_symp"/>
    <property type="match status" value="1"/>
</dbReference>
<evidence type="ECO:0000256" key="3">
    <source>
        <dbReference type="ARBA" id="ARBA00022448"/>
    </source>
</evidence>
<evidence type="ECO:0000256" key="4">
    <source>
        <dbReference type="ARBA" id="ARBA00022475"/>
    </source>
</evidence>
<dbReference type="RefSeq" id="WP_119350994.1">
    <property type="nucleotide sequence ID" value="NZ_QWET01000013.1"/>
</dbReference>
<evidence type="ECO:0000256" key="5">
    <source>
        <dbReference type="ARBA" id="ARBA00022692"/>
    </source>
</evidence>
<reference evidence="9 10" key="1">
    <citation type="journal article" date="2015" name="Int. J. Syst. Evol. Microbiol.">
        <title>Mariniphaga sediminis sp. nov., isolated from coastal sediment.</title>
        <authorList>
            <person name="Wang F.Q."/>
            <person name="Shen Q.Y."/>
            <person name="Chen G.J."/>
            <person name="Du Z.J."/>
        </authorList>
    </citation>
    <scope>NUCLEOTIDE SEQUENCE [LARGE SCALE GENOMIC DNA]</scope>
    <source>
        <strain evidence="9 10">SY21</strain>
    </source>
</reference>
<name>A0A399D099_9BACT</name>
<keyword evidence="4" id="KW-1003">Cell membrane</keyword>
<sequence>MATKCFVAAITIGSVSQLRVVIGFVDIAFALMAFPTVISALLLSPHVKRASRKYFAGLKKGHF</sequence>
<dbReference type="AlphaFoldDB" id="A0A399D099"/>
<evidence type="ECO:0000256" key="1">
    <source>
        <dbReference type="ARBA" id="ARBA00004651"/>
    </source>
</evidence>
<evidence type="ECO:0000256" key="8">
    <source>
        <dbReference type="SAM" id="Phobius"/>
    </source>
</evidence>
<gene>
    <name evidence="9" type="ORF">D1164_16535</name>
</gene>
<proteinExistence type="inferred from homology"/>
<dbReference type="EMBL" id="QWET01000013">
    <property type="protein sequence ID" value="RIH64162.1"/>
    <property type="molecule type" value="Genomic_DNA"/>
</dbReference>
<evidence type="ECO:0000256" key="6">
    <source>
        <dbReference type="ARBA" id="ARBA00022989"/>
    </source>
</evidence>
<dbReference type="Proteomes" id="UP000266441">
    <property type="component" value="Unassembled WGS sequence"/>
</dbReference>
<evidence type="ECO:0000313" key="10">
    <source>
        <dbReference type="Proteomes" id="UP000266441"/>
    </source>
</evidence>